<evidence type="ECO:0000313" key="1">
    <source>
        <dbReference type="EMBL" id="KAK9237877.1"/>
    </source>
</evidence>
<keyword evidence="2" id="KW-1185">Reference proteome</keyword>
<evidence type="ECO:0000313" key="2">
    <source>
        <dbReference type="Proteomes" id="UP001433508"/>
    </source>
</evidence>
<gene>
    <name evidence="1" type="ORF">V1525DRAFT_441597</name>
</gene>
<organism evidence="1 2">
    <name type="scientific">Lipomyces kononenkoae</name>
    <name type="common">Yeast</name>
    <dbReference type="NCBI Taxonomy" id="34357"/>
    <lineage>
        <taxon>Eukaryota</taxon>
        <taxon>Fungi</taxon>
        <taxon>Dikarya</taxon>
        <taxon>Ascomycota</taxon>
        <taxon>Saccharomycotina</taxon>
        <taxon>Lipomycetes</taxon>
        <taxon>Lipomycetales</taxon>
        <taxon>Lipomycetaceae</taxon>
        <taxon>Lipomyces</taxon>
    </lineage>
</organism>
<dbReference type="Proteomes" id="UP001433508">
    <property type="component" value="Unassembled WGS sequence"/>
</dbReference>
<dbReference type="EMBL" id="MU971363">
    <property type="protein sequence ID" value="KAK9237877.1"/>
    <property type="molecule type" value="Genomic_DNA"/>
</dbReference>
<accession>A0ACC3T476</accession>
<comment type="caution">
    <text evidence="1">The sequence shown here is derived from an EMBL/GenBank/DDBJ whole genome shotgun (WGS) entry which is preliminary data.</text>
</comment>
<proteinExistence type="predicted"/>
<reference evidence="2" key="1">
    <citation type="journal article" date="2024" name="Front. Bioeng. Biotechnol.">
        <title>Genome-scale model development and genomic sequencing of the oleaginous clade Lipomyces.</title>
        <authorList>
            <person name="Czajka J.J."/>
            <person name="Han Y."/>
            <person name="Kim J."/>
            <person name="Mondo S.J."/>
            <person name="Hofstad B.A."/>
            <person name="Robles A."/>
            <person name="Haridas S."/>
            <person name="Riley R."/>
            <person name="LaButti K."/>
            <person name="Pangilinan J."/>
            <person name="Andreopoulos W."/>
            <person name="Lipzen A."/>
            <person name="Yan J."/>
            <person name="Wang M."/>
            <person name="Ng V."/>
            <person name="Grigoriev I.V."/>
            <person name="Spatafora J.W."/>
            <person name="Magnuson J.K."/>
            <person name="Baker S.E."/>
            <person name="Pomraning K.R."/>
        </authorList>
    </citation>
    <scope>NUCLEOTIDE SEQUENCE [LARGE SCALE GENOMIC DNA]</scope>
    <source>
        <strain evidence="2">CBS 7786</strain>
    </source>
</reference>
<name>A0ACC3T476_LIPKO</name>
<protein>
    <submittedName>
        <fullName evidence="1">Uncharacterized protein</fullName>
    </submittedName>
</protein>
<sequence length="244" mass="27764">MERQRIRLAANQRLGSTTSPTILIKNDRSMYEKEPDTVIFFKTEGREEYKFVVEVGISQTHDRLVEKARTWIVDKKCKIVLLLAFYEKERYSVPHKCISLTSRQMDEQVVQMRLYCESQADCQFGPLVFQGHAWLDQISDGFIEVVRKDPNSDDTDALANMKYGRHALSQQVLIEEGRDQSSRVPCAVGDMRLGELIPRESLGSDAAADVVVDFFNCGEFMGIVRDAMTATAVNRFEKAVKLIA</sequence>